<accession>A0A1D2NC76</accession>
<name>A0A1D2NC76_ORCCI</name>
<dbReference type="InterPro" id="IPR052774">
    <property type="entry name" value="Celegans_DevNeuronal_Protein"/>
</dbReference>
<evidence type="ECO:0000313" key="2">
    <source>
        <dbReference type="EMBL" id="ODN02606.1"/>
    </source>
</evidence>
<dbReference type="OrthoDB" id="6423981at2759"/>
<evidence type="ECO:0000313" key="3">
    <source>
        <dbReference type="Proteomes" id="UP000094527"/>
    </source>
</evidence>
<keyword evidence="3" id="KW-1185">Reference proteome</keyword>
<dbReference type="InterPro" id="IPR001507">
    <property type="entry name" value="ZP_dom"/>
</dbReference>
<reference evidence="2 3" key="1">
    <citation type="journal article" date="2016" name="Genome Biol. Evol.">
        <title>Gene Family Evolution Reflects Adaptation to Soil Environmental Stressors in the Genome of the Collembolan Orchesella cincta.</title>
        <authorList>
            <person name="Faddeeva-Vakhrusheva A."/>
            <person name="Derks M.F."/>
            <person name="Anvar S.Y."/>
            <person name="Agamennone V."/>
            <person name="Suring W."/>
            <person name="Smit S."/>
            <person name="van Straalen N.M."/>
            <person name="Roelofs D."/>
        </authorList>
    </citation>
    <scope>NUCLEOTIDE SEQUENCE [LARGE SCALE GENOMIC DNA]</scope>
    <source>
        <tissue evidence="2">Mixed pool</tissue>
    </source>
</reference>
<dbReference type="PANTHER" id="PTHR47327:SF9">
    <property type="entry name" value="NO MECHANORECEPTOR POTENTIAL A, ISOFORM A"/>
    <property type="match status" value="1"/>
</dbReference>
<protein>
    <recommendedName>
        <fullName evidence="1">ZP domain-containing protein</fullName>
    </recommendedName>
</protein>
<gene>
    <name evidence="2" type="ORF">Ocin01_04085</name>
</gene>
<dbReference type="GO" id="GO:0009653">
    <property type="term" value="P:anatomical structure morphogenesis"/>
    <property type="evidence" value="ECO:0007669"/>
    <property type="project" value="TreeGrafter"/>
</dbReference>
<sequence length="147" mass="16507">MYYAASAAIYQSEMIRDNIVPFRPTGTNIVTNTAPTPNVRMRIVLRNGQDASVVGLGEELQLRIEIDPSSAFGIFARNLEARTEYGELLTLVDNIGCPRDPNVFPYLEVERGTRNLYADFKAFRFPSTATVNFVATVQFCQDLCQPY</sequence>
<dbReference type="OMA" id="EMIRDNI"/>
<dbReference type="PROSITE" id="PS51034">
    <property type="entry name" value="ZP_2"/>
    <property type="match status" value="1"/>
</dbReference>
<comment type="caution">
    <text evidence="2">The sequence shown here is derived from an EMBL/GenBank/DDBJ whole genome shotgun (WGS) entry which is preliminary data.</text>
</comment>
<evidence type="ECO:0000259" key="1">
    <source>
        <dbReference type="PROSITE" id="PS51034"/>
    </source>
</evidence>
<dbReference type="AlphaFoldDB" id="A0A1D2NC76"/>
<dbReference type="PANTHER" id="PTHR47327">
    <property type="entry name" value="FI18240P1-RELATED"/>
    <property type="match status" value="1"/>
</dbReference>
<dbReference type="EMBL" id="LJIJ01000104">
    <property type="protein sequence ID" value="ODN02606.1"/>
    <property type="molecule type" value="Genomic_DNA"/>
</dbReference>
<feature type="domain" description="ZP" evidence="1">
    <location>
        <begin position="1"/>
        <end position="147"/>
    </location>
</feature>
<proteinExistence type="predicted"/>
<dbReference type="Proteomes" id="UP000094527">
    <property type="component" value="Unassembled WGS sequence"/>
</dbReference>
<dbReference type="STRING" id="48709.A0A1D2NC76"/>
<organism evidence="2 3">
    <name type="scientific">Orchesella cincta</name>
    <name type="common">Springtail</name>
    <name type="synonym">Podura cincta</name>
    <dbReference type="NCBI Taxonomy" id="48709"/>
    <lineage>
        <taxon>Eukaryota</taxon>
        <taxon>Metazoa</taxon>
        <taxon>Ecdysozoa</taxon>
        <taxon>Arthropoda</taxon>
        <taxon>Hexapoda</taxon>
        <taxon>Collembola</taxon>
        <taxon>Entomobryomorpha</taxon>
        <taxon>Entomobryoidea</taxon>
        <taxon>Orchesellidae</taxon>
        <taxon>Orchesellinae</taxon>
        <taxon>Orchesella</taxon>
    </lineage>
</organism>